<dbReference type="PATRIC" id="fig|1365250.3.peg.32"/>
<dbReference type="Pfam" id="PF13738">
    <property type="entry name" value="Pyr_redox_3"/>
    <property type="match status" value="1"/>
</dbReference>
<protein>
    <submittedName>
        <fullName evidence="2">Uncharacterized protein</fullName>
    </submittedName>
</protein>
<reference evidence="2 3" key="1">
    <citation type="submission" date="2013-07" db="EMBL/GenBank/DDBJ databases">
        <title>Comparative Genomic and Metabolomic Analysis of Twelve Strains of Pseudoalteromonas luteoviolacea.</title>
        <authorList>
            <person name="Vynne N.G."/>
            <person name="Mansson M."/>
            <person name="Gram L."/>
        </authorList>
    </citation>
    <scope>NUCLEOTIDE SEQUENCE [LARGE SCALE GENOMIC DNA]</scope>
    <source>
        <strain evidence="2 3">DSM 6061</strain>
    </source>
</reference>
<dbReference type="RefSeq" id="WP_063364479.1">
    <property type="nucleotide sequence ID" value="NZ_AQHB01000041.1"/>
</dbReference>
<dbReference type="InterPro" id="IPR050982">
    <property type="entry name" value="Auxin_biosynth/cation_transpt"/>
</dbReference>
<dbReference type="PRINTS" id="PR00411">
    <property type="entry name" value="PNDRDTASEI"/>
</dbReference>
<name>A0A167D951_9GAMM</name>
<dbReference type="GO" id="GO:0050660">
    <property type="term" value="F:flavin adenine dinucleotide binding"/>
    <property type="evidence" value="ECO:0007669"/>
    <property type="project" value="TreeGrafter"/>
</dbReference>
<keyword evidence="3" id="KW-1185">Reference proteome</keyword>
<organism evidence="2 3">
    <name type="scientific">Pseudoalteromonas luteoviolacea DSM 6061</name>
    <dbReference type="NCBI Taxonomy" id="1365250"/>
    <lineage>
        <taxon>Bacteria</taxon>
        <taxon>Pseudomonadati</taxon>
        <taxon>Pseudomonadota</taxon>
        <taxon>Gammaproteobacteria</taxon>
        <taxon>Alteromonadales</taxon>
        <taxon>Pseudoalteromonadaceae</taxon>
        <taxon>Pseudoalteromonas</taxon>
    </lineage>
</organism>
<comment type="caution">
    <text evidence="2">The sequence shown here is derived from an EMBL/GenBank/DDBJ whole genome shotgun (WGS) entry which is preliminary data.</text>
</comment>
<dbReference type="GO" id="GO:0004497">
    <property type="term" value="F:monooxygenase activity"/>
    <property type="evidence" value="ECO:0007669"/>
    <property type="project" value="TreeGrafter"/>
</dbReference>
<gene>
    <name evidence="2" type="ORF">N475_05915</name>
</gene>
<dbReference type="SUPFAM" id="SSF51905">
    <property type="entry name" value="FAD/NAD(P)-binding domain"/>
    <property type="match status" value="1"/>
</dbReference>
<dbReference type="PRINTS" id="PR00368">
    <property type="entry name" value="FADPNR"/>
</dbReference>
<accession>A0A167D951</accession>
<evidence type="ECO:0000313" key="2">
    <source>
        <dbReference type="EMBL" id="KZN48561.1"/>
    </source>
</evidence>
<dbReference type="PANTHER" id="PTHR43539:SF89">
    <property type="entry name" value="NAD(P)-BINDING DOMAIN-CONTAINING PROTEIN"/>
    <property type="match status" value="1"/>
</dbReference>
<dbReference type="Proteomes" id="UP000076643">
    <property type="component" value="Unassembled WGS sequence"/>
</dbReference>
<sequence length="379" mass="42093">MSNEKQITKTEVVIVGAGPAGLGCAALLKQMGIEDQELIVLERGEVGESFLRWPKDMRLITPSFPSNGYHQTDLNAITPDTSPAFNAGKEHLSGEEYAKYLSMVVNHYKIQVTTHTELETVISRGPGKGFELVAGDFTIHCKFLIWAGGEFQSPNTTGFTGADLCTHNSMVKEWKTLEKGRYVVIGGYESGVDAAFNLVNNGNEVTLLDLNGEEQDTFDPSRVLSPYTAERLSNMSNAEGVEYDDNFEVSNVFKQGDGYVVQSTDGKEVFSQYPPINCTGFDIDLGPVTDFFVYQDNGYPWVSPFDESTKIRNVFLAGPRLYHDPTLLCFIYKFRGRFAAPCAVIAGELELDTSIFKHYQQAGMLLQELDCCKEQECFC</sequence>
<dbReference type="PROSITE" id="PS51257">
    <property type="entry name" value="PROKAR_LIPOPROTEIN"/>
    <property type="match status" value="1"/>
</dbReference>
<dbReference type="Gene3D" id="3.50.50.60">
    <property type="entry name" value="FAD/NAD(P)-binding domain"/>
    <property type="match status" value="2"/>
</dbReference>
<evidence type="ECO:0000313" key="3">
    <source>
        <dbReference type="Proteomes" id="UP000076643"/>
    </source>
</evidence>
<keyword evidence="1" id="KW-0560">Oxidoreductase</keyword>
<dbReference type="AlphaFoldDB" id="A0A167D951"/>
<dbReference type="GeneID" id="57361378"/>
<dbReference type="EMBL" id="AUYB01000002">
    <property type="protein sequence ID" value="KZN48561.1"/>
    <property type="molecule type" value="Genomic_DNA"/>
</dbReference>
<dbReference type="InterPro" id="IPR036188">
    <property type="entry name" value="FAD/NAD-bd_sf"/>
</dbReference>
<dbReference type="PANTHER" id="PTHR43539">
    <property type="entry name" value="FLAVIN-BINDING MONOOXYGENASE-LIKE PROTEIN (AFU_ORTHOLOGUE AFUA_4G09220)"/>
    <property type="match status" value="1"/>
</dbReference>
<evidence type="ECO:0000256" key="1">
    <source>
        <dbReference type="ARBA" id="ARBA00023002"/>
    </source>
</evidence>
<proteinExistence type="predicted"/>